<protein>
    <submittedName>
        <fullName evidence="3">Uncharacterized protein</fullName>
    </submittedName>
</protein>
<evidence type="ECO:0000256" key="1">
    <source>
        <dbReference type="SAM" id="MobiDB-lite"/>
    </source>
</evidence>
<feature type="transmembrane region" description="Helical" evidence="2">
    <location>
        <begin position="122"/>
        <end position="140"/>
    </location>
</feature>
<dbReference type="Proteomes" id="UP000037510">
    <property type="component" value="Unassembled WGS sequence"/>
</dbReference>
<dbReference type="EMBL" id="JTDY01000770">
    <property type="protein sequence ID" value="KOB75938.1"/>
    <property type="molecule type" value="Genomic_DNA"/>
</dbReference>
<gene>
    <name evidence="3" type="ORF">OBRU01_06617</name>
</gene>
<organism evidence="3 4">
    <name type="scientific">Operophtera brumata</name>
    <name type="common">Winter moth</name>
    <name type="synonym">Phalaena brumata</name>
    <dbReference type="NCBI Taxonomy" id="104452"/>
    <lineage>
        <taxon>Eukaryota</taxon>
        <taxon>Metazoa</taxon>
        <taxon>Ecdysozoa</taxon>
        <taxon>Arthropoda</taxon>
        <taxon>Hexapoda</taxon>
        <taxon>Insecta</taxon>
        <taxon>Pterygota</taxon>
        <taxon>Neoptera</taxon>
        <taxon>Endopterygota</taxon>
        <taxon>Lepidoptera</taxon>
        <taxon>Glossata</taxon>
        <taxon>Ditrysia</taxon>
        <taxon>Geometroidea</taxon>
        <taxon>Geometridae</taxon>
        <taxon>Larentiinae</taxon>
        <taxon>Operophtera</taxon>
    </lineage>
</organism>
<keyword evidence="4" id="KW-1185">Reference proteome</keyword>
<comment type="caution">
    <text evidence="3">The sequence shown here is derived from an EMBL/GenBank/DDBJ whole genome shotgun (WGS) entry which is preliminary data.</text>
</comment>
<feature type="compositionally biased region" description="Basic residues" evidence="1">
    <location>
        <begin position="173"/>
        <end position="185"/>
    </location>
</feature>
<feature type="compositionally biased region" description="Basic and acidic residues" evidence="1">
    <location>
        <begin position="150"/>
        <end position="172"/>
    </location>
</feature>
<dbReference type="AlphaFoldDB" id="A0A0L7LK46"/>
<name>A0A0L7LK46_OPEBR</name>
<keyword evidence="2" id="KW-0812">Transmembrane</keyword>
<evidence type="ECO:0000313" key="3">
    <source>
        <dbReference type="EMBL" id="KOB75938.1"/>
    </source>
</evidence>
<accession>A0A0L7LK46</accession>
<keyword evidence="2" id="KW-1133">Transmembrane helix</keyword>
<sequence length="185" mass="21214">MWGEDSDRARIYGCSRCARRNTGTPQIADEASEVALLGGKCSQFRKRTIPLCFVCVRPAAVERTNETKILHSHTLQLIPPSNKLVKRFLSSMFLYMLSFCNCDEPQEPSHFEDDVFPSSKQIWGMIGTIAITLACWLIYFRFKNKGARPVEQRRSRDQRRPEENIASRGGDHHRARVGSSPRRTR</sequence>
<keyword evidence="2" id="KW-0472">Membrane</keyword>
<proteinExistence type="predicted"/>
<feature type="region of interest" description="Disordered" evidence="1">
    <location>
        <begin position="150"/>
        <end position="185"/>
    </location>
</feature>
<evidence type="ECO:0000256" key="2">
    <source>
        <dbReference type="SAM" id="Phobius"/>
    </source>
</evidence>
<reference evidence="3 4" key="1">
    <citation type="journal article" date="2015" name="Genome Biol. Evol.">
        <title>The genome of winter moth (Operophtera brumata) provides a genomic perspective on sexual dimorphism and phenology.</title>
        <authorList>
            <person name="Derks M.F."/>
            <person name="Smit S."/>
            <person name="Salis L."/>
            <person name="Schijlen E."/>
            <person name="Bossers A."/>
            <person name="Mateman C."/>
            <person name="Pijl A.S."/>
            <person name="de Ridder D."/>
            <person name="Groenen M.A."/>
            <person name="Visser M.E."/>
            <person name="Megens H.J."/>
        </authorList>
    </citation>
    <scope>NUCLEOTIDE SEQUENCE [LARGE SCALE GENOMIC DNA]</scope>
    <source>
        <strain evidence="3">WM2013NL</strain>
        <tissue evidence="3">Head and thorax</tissue>
    </source>
</reference>
<evidence type="ECO:0000313" key="4">
    <source>
        <dbReference type="Proteomes" id="UP000037510"/>
    </source>
</evidence>